<accession>A0ABT9Q5X9</accession>
<organism evidence="1 2">
    <name type="scientific">Streptosporangium lutulentum</name>
    <dbReference type="NCBI Taxonomy" id="1461250"/>
    <lineage>
        <taxon>Bacteria</taxon>
        <taxon>Bacillati</taxon>
        <taxon>Actinomycetota</taxon>
        <taxon>Actinomycetes</taxon>
        <taxon>Streptosporangiales</taxon>
        <taxon>Streptosporangiaceae</taxon>
        <taxon>Streptosporangium</taxon>
    </lineage>
</organism>
<comment type="caution">
    <text evidence="1">The sequence shown here is derived from an EMBL/GenBank/DDBJ whole genome shotgun (WGS) entry which is preliminary data.</text>
</comment>
<evidence type="ECO:0000313" key="2">
    <source>
        <dbReference type="Proteomes" id="UP001225356"/>
    </source>
</evidence>
<dbReference type="Proteomes" id="UP001225356">
    <property type="component" value="Unassembled WGS sequence"/>
</dbReference>
<evidence type="ECO:0008006" key="3">
    <source>
        <dbReference type="Google" id="ProtNLM"/>
    </source>
</evidence>
<proteinExistence type="predicted"/>
<name>A0ABT9Q5X9_9ACTN</name>
<dbReference type="EMBL" id="JAUSQU010000001">
    <property type="protein sequence ID" value="MDP9841534.1"/>
    <property type="molecule type" value="Genomic_DNA"/>
</dbReference>
<sequence>MTGSESAFATDDAWEEFWINLSPVWRRVLCGSDTLTPPPAGPILRRRRLTTDFAWVGTFEPVRSLPALTQALLWDENGMDLGPLTGRSWQLLQLGGPAGVDVRQLSGTPVRRLILSNVDVEDLSGLRDIVGLTSLALAHGDFGSLPPLDHLTELVLHAEVDVDLTAARTPGLRVTRLSEPYFPPFGLDDV</sequence>
<keyword evidence="2" id="KW-1185">Reference proteome</keyword>
<gene>
    <name evidence="1" type="ORF">J2853_000745</name>
</gene>
<dbReference type="RefSeq" id="WP_307554944.1">
    <property type="nucleotide sequence ID" value="NZ_JAUSQU010000001.1"/>
</dbReference>
<reference evidence="1 2" key="1">
    <citation type="submission" date="2023-07" db="EMBL/GenBank/DDBJ databases">
        <title>Sequencing the genomes of 1000 actinobacteria strains.</title>
        <authorList>
            <person name="Klenk H.-P."/>
        </authorList>
    </citation>
    <scope>NUCLEOTIDE SEQUENCE [LARGE SCALE GENOMIC DNA]</scope>
    <source>
        <strain evidence="1 2">DSM 46740</strain>
    </source>
</reference>
<evidence type="ECO:0000313" key="1">
    <source>
        <dbReference type="EMBL" id="MDP9841534.1"/>
    </source>
</evidence>
<protein>
    <recommendedName>
        <fullName evidence="3">Leucine-rich repeat domain-containing protein</fullName>
    </recommendedName>
</protein>